<organism evidence="7 8">
    <name type="scientific">Balneicella halophila</name>
    <dbReference type="NCBI Taxonomy" id="1537566"/>
    <lineage>
        <taxon>Bacteria</taxon>
        <taxon>Pseudomonadati</taxon>
        <taxon>Bacteroidota</taxon>
        <taxon>Bacteroidia</taxon>
        <taxon>Bacteroidales</taxon>
        <taxon>Balneicellaceae</taxon>
        <taxon>Balneicella</taxon>
    </lineage>
</organism>
<keyword evidence="3 6" id="KW-0812">Transmembrane</keyword>
<dbReference type="GO" id="GO:0015920">
    <property type="term" value="P:lipopolysaccharide transport"/>
    <property type="evidence" value="ECO:0007669"/>
    <property type="project" value="TreeGrafter"/>
</dbReference>
<dbReference type="InterPro" id="IPR005495">
    <property type="entry name" value="LptG/LptF_permease"/>
</dbReference>
<dbReference type="GO" id="GO:0043190">
    <property type="term" value="C:ATP-binding cassette (ABC) transporter complex"/>
    <property type="evidence" value="ECO:0007669"/>
    <property type="project" value="TreeGrafter"/>
</dbReference>
<sequence>MKRLHLYIIKSFTGPFLFTLFISVFVLLMASIWRYVDNLAGRDLPISVLIEFFGYYSITTLFMAIPLAILLASIMTLGNLGERYELIAMKAAGISLFRILQPLIIVVVFLSFLTFYISNYIVPISMFKSKTLLSDMVDKNPEFLLKEGTFISDMPGATIKVEGVSKDEAGLFYDAIIYERAPSGRIARTITAQSGKMLASKDMSFMTIWLYKGRMYEEDNQSKGVPFTRTSFDEYMVITPMESSDLERTEKEVNKQDYRMLTYQQLDTLISKTKTQRQDEYARTYNHLSDYRFFKKLPKDSVEIAKVNNAVNVDSIVEALPSSEKAIIFSSALGEAKSMQSYLLSKEESYSQYQTYIAKAEEYWHQKFSWPFACIIFFLVGASLGAIVRQGGFGMPVLISIVLFISYYMITKYGANYFVSRGYLPAYIGNWIATVLFLILGIWLMIKAATDSALMDSDVYEKFIKKIFRGRLPKQISRFIPFTRDRID</sequence>
<feature type="transmembrane region" description="Helical" evidence="6">
    <location>
        <begin position="368"/>
        <end position="388"/>
    </location>
</feature>
<proteinExistence type="predicted"/>
<keyword evidence="5 6" id="KW-0472">Membrane</keyword>
<evidence type="ECO:0000313" key="7">
    <source>
        <dbReference type="EMBL" id="PVX52171.1"/>
    </source>
</evidence>
<dbReference type="AlphaFoldDB" id="A0A7L4URW9"/>
<feature type="transmembrane region" description="Helical" evidence="6">
    <location>
        <begin position="393"/>
        <end position="410"/>
    </location>
</feature>
<evidence type="ECO:0000256" key="3">
    <source>
        <dbReference type="ARBA" id="ARBA00022692"/>
    </source>
</evidence>
<name>A0A7L4URW9_BALHA</name>
<evidence type="ECO:0000256" key="4">
    <source>
        <dbReference type="ARBA" id="ARBA00022989"/>
    </source>
</evidence>
<comment type="caution">
    <text evidence="7">The sequence shown here is derived from an EMBL/GenBank/DDBJ whole genome shotgun (WGS) entry which is preliminary data.</text>
</comment>
<gene>
    <name evidence="7" type="ORF">C7377_0474</name>
</gene>
<dbReference type="RefSeq" id="WP_116495719.1">
    <property type="nucleotide sequence ID" value="NZ_QENZ01000003.1"/>
</dbReference>
<feature type="transmembrane region" description="Helical" evidence="6">
    <location>
        <begin position="99"/>
        <end position="122"/>
    </location>
</feature>
<comment type="subcellular location">
    <subcellularLocation>
        <location evidence="1">Cell membrane</location>
        <topology evidence="1">Multi-pass membrane protein</topology>
    </subcellularLocation>
</comment>
<evidence type="ECO:0000256" key="6">
    <source>
        <dbReference type="SAM" id="Phobius"/>
    </source>
</evidence>
<dbReference type="PANTHER" id="PTHR33529:SF6">
    <property type="entry name" value="YJGP_YJGQ FAMILY PERMEASE"/>
    <property type="match status" value="1"/>
</dbReference>
<dbReference type="EMBL" id="QENZ01000003">
    <property type="protein sequence ID" value="PVX52171.1"/>
    <property type="molecule type" value="Genomic_DNA"/>
</dbReference>
<dbReference type="Proteomes" id="UP000251835">
    <property type="component" value="Unassembled WGS sequence"/>
</dbReference>
<reference evidence="7 8" key="1">
    <citation type="submission" date="2018-05" db="EMBL/GenBank/DDBJ databases">
        <title>Genomic Encyclopedia of Type Strains, Phase IV (KMG-IV): sequencing the most valuable type-strain genomes for metagenomic binning, comparative biology and taxonomic classification.</title>
        <authorList>
            <person name="Goeker M."/>
        </authorList>
    </citation>
    <scope>NUCLEOTIDE SEQUENCE [LARGE SCALE GENOMIC DNA]</scope>
    <source>
        <strain evidence="7 8">DSM 28579</strain>
    </source>
</reference>
<accession>A0A7L4URW9</accession>
<keyword evidence="8" id="KW-1185">Reference proteome</keyword>
<feature type="transmembrane region" description="Helical" evidence="6">
    <location>
        <begin position="12"/>
        <end position="33"/>
    </location>
</feature>
<dbReference type="PANTHER" id="PTHR33529">
    <property type="entry name" value="SLR0882 PROTEIN-RELATED"/>
    <property type="match status" value="1"/>
</dbReference>
<evidence type="ECO:0000256" key="1">
    <source>
        <dbReference type="ARBA" id="ARBA00004651"/>
    </source>
</evidence>
<dbReference type="Pfam" id="PF03739">
    <property type="entry name" value="LptF_LptG"/>
    <property type="match status" value="1"/>
</dbReference>
<evidence type="ECO:0000313" key="8">
    <source>
        <dbReference type="Proteomes" id="UP000251835"/>
    </source>
</evidence>
<feature type="transmembrane region" description="Helical" evidence="6">
    <location>
        <begin position="53"/>
        <end position="78"/>
    </location>
</feature>
<keyword evidence="2" id="KW-1003">Cell membrane</keyword>
<evidence type="ECO:0000256" key="2">
    <source>
        <dbReference type="ARBA" id="ARBA00022475"/>
    </source>
</evidence>
<evidence type="ECO:0000256" key="5">
    <source>
        <dbReference type="ARBA" id="ARBA00023136"/>
    </source>
</evidence>
<protein>
    <submittedName>
        <fullName evidence="7">Lipopolysaccharide export system permease protein</fullName>
    </submittedName>
</protein>
<dbReference type="OrthoDB" id="1096108at2"/>
<feature type="transmembrane region" description="Helical" evidence="6">
    <location>
        <begin position="422"/>
        <end position="446"/>
    </location>
</feature>
<keyword evidence="4 6" id="KW-1133">Transmembrane helix</keyword>